<protein>
    <submittedName>
        <fullName evidence="3">Uncharacterized protein</fullName>
    </submittedName>
</protein>
<feature type="transmembrane region" description="Helical" evidence="1">
    <location>
        <begin position="51"/>
        <end position="70"/>
    </location>
</feature>
<dbReference type="WBParaSite" id="SVE_1197100.1">
    <property type="protein sequence ID" value="SVE_1197100.1"/>
    <property type="gene ID" value="SVE_1197100"/>
</dbReference>
<accession>A0A0K0FQP1</accession>
<reference evidence="2" key="1">
    <citation type="submission" date="2014-07" db="EMBL/GenBank/DDBJ databases">
        <authorList>
            <person name="Martin A.A"/>
            <person name="De Silva N."/>
        </authorList>
    </citation>
    <scope>NUCLEOTIDE SEQUENCE</scope>
</reference>
<keyword evidence="1" id="KW-1133">Transmembrane helix</keyword>
<evidence type="ECO:0000313" key="3">
    <source>
        <dbReference type="WBParaSite" id="SVE_1197100.1"/>
    </source>
</evidence>
<keyword evidence="2" id="KW-1185">Reference proteome</keyword>
<dbReference type="Proteomes" id="UP000035680">
    <property type="component" value="Unassembled WGS sequence"/>
</dbReference>
<name>A0A0K0FQP1_STRVS</name>
<sequence length="79" mass="9331">MASDEELDFFLELEKTFLDHTSYENRKTIGHYLSTKFPDLLEMSLQSSERLKTGLLAITFSIFAWVYAFVKFRNRNINT</sequence>
<keyword evidence="1" id="KW-0812">Transmembrane</keyword>
<dbReference type="AlphaFoldDB" id="A0A0K0FQP1"/>
<evidence type="ECO:0000313" key="2">
    <source>
        <dbReference type="Proteomes" id="UP000035680"/>
    </source>
</evidence>
<keyword evidence="1" id="KW-0472">Membrane</keyword>
<reference evidence="3" key="2">
    <citation type="submission" date="2015-08" db="UniProtKB">
        <authorList>
            <consortium name="WormBaseParasite"/>
        </authorList>
    </citation>
    <scope>IDENTIFICATION</scope>
</reference>
<organism evidence="2 3">
    <name type="scientific">Strongyloides venezuelensis</name>
    <name type="common">Threadworm</name>
    <dbReference type="NCBI Taxonomy" id="75913"/>
    <lineage>
        <taxon>Eukaryota</taxon>
        <taxon>Metazoa</taxon>
        <taxon>Ecdysozoa</taxon>
        <taxon>Nematoda</taxon>
        <taxon>Chromadorea</taxon>
        <taxon>Rhabditida</taxon>
        <taxon>Tylenchina</taxon>
        <taxon>Panagrolaimomorpha</taxon>
        <taxon>Strongyloidoidea</taxon>
        <taxon>Strongyloididae</taxon>
        <taxon>Strongyloides</taxon>
    </lineage>
</organism>
<evidence type="ECO:0000256" key="1">
    <source>
        <dbReference type="SAM" id="Phobius"/>
    </source>
</evidence>
<proteinExistence type="predicted"/>